<dbReference type="PANTHER" id="PTHR31286">
    <property type="entry name" value="GLYCINE-RICH CELL WALL STRUCTURAL PROTEIN 1.8-LIKE"/>
    <property type="match status" value="1"/>
</dbReference>
<evidence type="ECO:0008006" key="3">
    <source>
        <dbReference type="Google" id="ProtNLM"/>
    </source>
</evidence>
<feature type="region of interest" description="Disordered" evidence="1">
    <location>
        <begin position="395"/>
        <end position="426"/>
    </location>
</feature>
<dbReference type="PANTHER" id="PTHR31286:SF180">
    <property type="entry name" value="OS10G0362600 PROTEIN"/>
    <property type="match status" value="1"/>
</dbReference>
<evidence type="ECO:0000256" key="1">
    <source>
        <dbReference type="SAM" id="MobiDB-lite"/>
    </source>
</evidence>
<evidence type="ECO:0000313" key="2">
    <source>
        <dbReference type="EMBL" id="KAL0283811.1"/>
    </source>
</evidence>
<feature type="compositionally biased region" description="Polar residues" evidence="1">
    <location>
        <begin position="406"/>
        <end position="426"/>
    </location>
</feature>
<reference evidence="2" key="1">
    <citation type="submission" date="2020-06" db="EMBL/GenBank/DDBJ databases">
        <authorList>
            <person name="Li T."/>
            <person name="Hu X."/>
            <person name="Zhang T."/>
            <person name="Song X."/>
            <person name="Zhang H."/>
            <person name="Dai N."/>
            <person name="Sheng W."/>
            <person name="Hou X."/>
            <person name="Wei L."/>
        </authorList>
    </citation>
    <scope>NUCLEOTIDE SEQUENCE</scope>
    <source>
        <strain evidence="2">G02</strain>
        <tissue evidence="2">Leaf</tissue>
    </source>
</reference>
<gene>
    <name evidence="2" type="ORF">Sradi_7215800</name>
</gene>
<feature type="region of interest" description="Disordered" evidence="1">
    <location>
        <begin position="24"/>
        <end position="84"/>
    </location>
</feature>
<comment type="caution">
    <text evidence="2">The sequence shown here is derived from an EMBL/GenBank/DDBJ whole genome shotgun (WGS) entry which is preliminary data.</text>
</comment>
<reference evidence="2" key="2">
    <citation type="journal article" date="2024" name="Plant">
        <title>Genomic evolution and insights into agronomic trait innovations of Sesamum species.</title>
        <authorList>
            <person name="Miao H."/>
            <person name="Wang L."/>
            <person name="Qu L."/>
            <person name="Liu H."/>
            <person name="Sun Y."/>
            <person name="Le M."/>
            <person name="Wang Q."/>
            <person name="Wei S."/>
            <person name="Zheng Y."/>
            <person name="Lin W."/>
            <person name="Duan Y."/>
            <person name="Cao H."/>
            <person name="Xiong S."/>
            <person name="Wang X."/>
            <person name="Wei L."/>
            <person name="Li C."/>
            <person name="Ma Q."/>
            <person name="Ju M."/>
            <person name="Zhao R."/>
            <person name="Li G."/>
            <person name="Mu C."/>
            <person name="Tian Q."/>
            <person name="Mei H."/>
            <person name="Zhang T."/>
            <person name="Gao T."/>
            <person name="Zhang H."/>
        </authorList>
    </citation>
    <scope>NUCLEOTIDE SEQUENCE</scope>
    <source>
        <strain evidence="2">G02</strain>
    </source>
</reference>
<organism evidence="2">
    <name type="scientific">Sesamum radiatum</name>
    <name type="common">Black benniseed</name>
    <dbReference type="NCBI Taxonomy" id="300843"/>
    <lineage>
        <taxon>Eukaryota</taxon>
        <taxon>Viridiplantae</taxon>
        <taxon>Streptophyta</taxon>
        <taxon>Embryophyta</taxon>
        <taxon>Tracheophyta</taxon>
        <taxon>Spermatophyta</taxon>
        <taxon>Magnoliopsida</taxon>
        <taxon>eudicotyledons</taxon>
        <taxon>Gunneridae</taxon>
        <taxon>Pentapetalae</taxon>
        <taxon>asterids</taxon>
        <taxon>lamiids</taxon>
        <taxon>Lamiales</taxon>
        <taxon>Pedaliaceae</taxon>
        <taxon>Sesamum</taxon>
    </lineage>
</organism>
<proteinExistence type="predicted"/>
<protein>
    <recommendedName>
        <fullName evidence="3">DUF4283 domain-containing protein</fullName>
    </recommendedName>
</protein>
<dbReference type="AlphaFoldDB" id="A0AAW2IPK6"/>
<accession>A0AAW2IPK6</accession>
<dbReference type="EMBL" id="JACGWJ010001228">
    <property type="protein sequence ID" value="KAL0283811.1"/>
    <property type="molecule type" value="Genomic_DNA"/>
</dbReference>
<feature type="compositionally biased region" description="Polar residues" evidence="1">
    <location>
        <begin position="51"/>
        <end position="64"/>
    </location>
</feature>
<dbReference type="InterPro" id="IPR040256">
    <property type="entry name" value="At4g02000-like"/>
</dbReference>
<feature type="compositionally biased region" description="Pro residues" evidence="1">
    <location>
        <begin position="73"/>
        <end position="82"/>
    </location>
</feature>
<sequence>MGSRFPDSRRIIPRFPSKITFLPRRSVQVPSTTVDSPNLVDDIGGDKAPNASPQIQPGETSSTQETREVQEPQEPPRAPSPIPEVFVGNVKITMSPKDNITEAFLNSSRKTLRYIPPTTQRDEIIIKPTAAMVEQGATRWQSTAVGYFLDAGLTSRNWRLILEPIGGVYSRVSRWCLQAWEQGMSLRRRKHTQVPVWIRIRHLPMEYWTEEGLSAVASGIGIPLYSDKITQQCLRLDFARVCVMLSFSSKLPKHLVILRPAVTEATETPIKVDIEYEWLPLRCKNCSSLGHTAIACPDTVVKRPTAPVAVFVEKRQSTMGVPSRTNHEVAATEAHVVEDVEPSQDNCGSGNEVSNVAVPQTTQVEKTMGSSAPGFEQSRSNKGKEIIVFNSFQALDTDPGDMGENWIQTMGSKSTGPRSSPTVEPT</sequence>
<name>A0AAW2IPK6_SESRA</name>